<dbReference type="Proteomes" id="UP001524499">
    <property type="component" value="Unassembled WGS sequence"/>
</dbReference>
<dbReference type="InterPro" id="IPR013398">
    <property type="entry name" value="CRISPR-assoc_prot_Csy2"/>
</dbReference>
<keyword evidence="2" id="KW-1185">Reference proteome</keyword>
<protein>
    <submittedName>
        <fullName evidence="1">Uncharacterized protein</fullName>
    </submittedName>
</protein>
<comment type="caution">
    <text evidence="1">The sequence shown here is derived from an EMBL/GenBank/DDBJ whole genome shotgun (WGS) entry which is preliminary data.</text>
</comment>
<dbReference type="EMBL" id="JANIBJ010000021">
    <property type="protein sequence ID" value="MCQ8104847.1"/>
    <property type="molecule type" value="Genomic_DNA"/>
</dbReference>
<accession>A0ABT1THB4</accession>
<gene>
    <name evidence="1" type="ORF">NP590_12090</name>
</gene>
<dbReference type="RefSeq" id="WP_256602663.1">
    <property type="nucleotide sequence ID" value="NZ_JANIBJ010000021.1"/>
</dbReference>
<dbReference type="Pfam" id="PF09614">
    <property type="entry name" value="Cas_Csy2"/>
    <property type="match status" value="1"/>
</dbReference>
<evidence type="ECO:0000313" key="2">
    <source>
        <dbReference type="Proteomes" id="UP001524499"/>
    </source>
</evidence>
<name>A0ABT1THB4_9GAMM</name>
<organism evidence="1 2">
    <name type="scientific">Methylomonas subterranea</name>
    <dbReference type="NCBI Taxonomy" id="2952225"/>
    <lineage>
        <taxon>Bacteria</taxon>
        <taxon>Pseudomonadati</taxon>
        <taxon>Pseudomonadota</taxon>
        <taxon>Gammaproteobacteria</taxon>
        <taxon>Methylococcales</taxon>
        <taxon>Methylococcaceae</taxon>
        <taxon>Methylomonas</taxon>
    </lineage>
</organism>
<sequence>MNDEYLLLPRLEIQNANAQSAWWLINAAPVVAANLFAHNLGRHCRRFPRAVGIFHHHGQLLGERFYKFHPQQRRGAVFIDGADYASTNKHALSLQPTASCHLTWSLLLAFSADDGLPSLSKIHDFLHGARLAGGQIIRHEPAEALNDVDAVKRRLRGGFWLVERRDLLENGDPLDGLIAACGRSKPKTDETKPNQLPESWLVPTTLGYAAITDFAQRGGVREAYPHAYAEPLVGLAQYVSPRHWGERPLPLWRGHWPQDDVFLVTQQELNP</sequence>
<evidence type="ECO:0000313" key="1">
    <source>
        <dbReference type="EMBL" id="MCQ8104847.1"/>
    </source>
</evidence>
<proteinExistence type="predicted"/>
<reference evidence="1 2" key="1">
    <citation type="submission" date="2022-07" db="EMBL/GenBank/DDBJ databases">
        <title>Methylomonas rivi sp. nov., Methylomonas rosea sp. nov., Methylomonas aureus sp. nov. and Methylomonas subterranea sp. nov., four novel methanotrophs isolated from a freshwater creek and the deep terrestrial subsurface.</title>
        <authorList>
            <person name="Abin C."/>
            <person name="Sankaranarayanan K."/>
            <person name="Garner C."/>
            <person name="Sindelar R."/>
            <person name="Kotary K."/>
            <person name="Garner R."/>
            <person name="Barclay S."/>
            <person name="Lawson P."/>
            <person name="Krumholz L."/>
        </authorList>
    </citation>
    <scope>NUCLEOTIDE SEQUENCE [LARGE SCALE GENOMIC DNA]</scope>
    <source>
        <strain evidence="1 2">SURF-2</strain>
    </source>
</reference>